<dbReference type="AlphaFoldDB" id="A0A9D3MM38"/>
<dbReference type="Pfam" id="PF13516">
    <property type="entry name" value="LRR_6"/>
    <property type="match status" value="1"/>
</dbReference>
<gene>
    <name evidence="2" type="ORF">ANANG_G00082000</name>
</gene>
<dbReference type="InterPro" id="IPR042419">
    <property type="entry name" value="LRC31"/>
</dbReference>
<feature type="compositionally biased region" description="Basic and acidic residues" evidence="1">
    <location>
        <begin position="1"/>
        <end position="28"/>
    </location>
</feature>
<comment type="caution">
    <text evidence="2">The sequence shown here is derived from an EMBL/GenBank/DDBJ whole genome shotgun (WGS) entry which is preliminary data.</text>
</comment>
<evidence type="ECO:0000313" key="2">
    <source>
        <dbReference type="EMBL" id="KAG5850401.1"/>
    </source>
</evidence>
<keyword evidence="3" id="KW-1185">Reference proteome</keyword>
<reference evidence="2" key="1">
    <citation type="submission" date="2021-01" db="EMBL/GenBank/DDBJ databases">
        <title>A chromosome-scale assembly of European eel, Anguilla anguilla.</title>
        <authorList>
            <person name="Henkel C."/>
            <person name="Jong-Raadsen S.A."/>
            <person name="Dufour S."/>
            <person name="Weltzien F.-A."/>
            <person name="Palstra A.P."/>
            <person name="Pelster B."/>
            <person name="Spaink H.P."/>
            <person name="Van Den Thillart G.E."/>
            <person name="Jansen H."/>
            <person name="Zahm M."/>
            <person name="Klopp C."/>
            <person name="Cedric C."/>
            <person name="Louis A."/>
            <person name="Berthelot C."/>
            <person name="Parey E."/>
            <person name="Roest Crollius H."/>
            <person name="Montfort J."/>
            <person name="Robinson-Rechavi M."/>
            <person name="Bucao C."/>
            <person name="Bouchez O."/>
            <person name="Gislard M."/>
            <person name="Lluch J."/>
            <person name="Milhes M."/>
            <person name="Lampietro C."/>
            <person name="Lopez Roques C."/>
            <person name="Donnadieu C."/>
            <person name="Braasch I."/>
            <person name="Desvignes T."/>
            <person name="Postlethwait J."/>
            <person name="Bobe J."/>
            <person name="Guiguen Y."/>
            <person name="Dirks R."/>
        </authorList>
    </citation>
    <scope>NUCLEOTIDE SEQUENCE</scope>
    <source>
        <strain evidence="2">Tag_6206</strain>
        <tissue evidence="2">Liver</tissue>
    </source>
</reference>
<dbReference type="InterPro" id="IPR032675">
    <property type="entry name" value="LRR_dom_sf"/>
</dbReference>
<organism evidence="2 3">
    <name type="scientific">Anguilla anguilla</name>
    <name type="common">European freshwater eel</name>
    <name type="synonym">Muraena anguilla</name>
    <dbReference type="NCBI Taxonomy" id="7936"/>
    <lineage>
        <taxon>Eukaryota</taxon>
        <taxon>Metazoa</taxon>
        <taxon>Chordata</taxon>
        <taxon>Craniata</taxon>
        <taxon>Vertebrata</taxon>
        <taxon>Euteleostomi</taxon>
        <taxon>Actinopterygii</taxon>
        <taxon>Neopterygii</taxon>
        <taxon>Teleostei</taxon>
        <taxon>Anguilliformes</taxon>
        <taxon>Anguillidae</taxon>
        <taxon>Anguilla</taxon>
    </lineage>
</organism>
<dbReference type="PANTHER" id="PTHR24109:SF3">
    <property type="entry name" value="LEUCINE-RICH REPEAT-CONTAINING PROTEIN 31"/>
    <property type="match status" value="1"/>
</dbReference>
<evidence type="ECO:0008006" key="4">
    <source>
        <dbReference type="Google" id="ProtNLM"/>
    </source>
</evidence>
<sequence length="587" mass="64217">MHRSGVEDHRMEHTDSHKGRECPQKRSPFDMIMNQIRRTKSITDRRPRASVGRFFRPTENSDKKDGGIPDSGEPEAQRGEEKMGRGVPVDSELSSMVGWGRVKLFVQKLGKKLESHSLNLGHCDLTATDVLELATLLPFLSQLEEMDLSWNDLCGGSLKALAIHLRHVSRLRMLRLSSCRLTADDLTALGEALGYLPLLEVVDLSWNAGVGGNLQRLISGLQPGNTVKELHLVECQLTAADAQALGGALSMLPSLELLDLSANRHLEGGLCELAPQLKGSLGLKVLRMRMCGLRQDSLQTLGEAIQFLPALEQLDLSCNQGASGGFAQMSAYLTQLMHLRSLDLHQCNLTEEDVQALVQVVPSLGDLTMLDLSSNKTIGRLAQMLFPTLPLSKLKTLSLNSCCLTEESYHSLASAVQSLGQLESLGLSWNKCVGGNLRQVLQVLQPGSHLQELRLASCGLNTEDLLHLASASKRGALVHLRKLDLMYNDGVGEQGWTHLFKEAEGLRAMCELDVSLHPSGRSSVRPHASPWLPALLSALPRLPSLISLSLQGWALTPRESDGLEAFSRDGKRSVHFDYDPHPAAARV</sequence>
<dbReference type="EMBL" id="JAFIRN010000004">
    <property type="protein sequence ID" value="KAG5850401.1"/>
    <property type="molecule type" value="Genomic_DNA"/>
</dbReference>
<dbReference type="SMART" id="SM00368">
    <property type="entry name" value="LRR_RI"/>
    <property type="match status" value="11"/>
</dbReference>
<dbReference type="Gene3D" id="3.80.10.10">
    <property type="entry name" value="Ribonuclease Inhibitor"/>
    <property type="match status" value="2"/>
</dbReference>
<feature type="region of interest" description="Disordered" evidence="1">
    <location>
        <begin position="1"/>
        <end position="89"/>
    </location>
</feature>
<dbReference type="PANTHER" id="PTHR24109">
    <property type="entry name" value="LEUCINE-RICH REPEAT-CONTAINING PROTEIN 31"/>
    <property type="match status" value="1"/>
</dbReference>
<evidence type="ECO:0000256" key="1">
    <source>
        <dbReference type="SAM" id="MobiDB-lite"/>
    </source>
</evidence>
<dbReference type="SUPFAM" id="SSF52047">
    <property type="entry name" value="RNI-like"/>
    <property type="match status" value="1"/>
</dbReference>
<protein>
    <recommendedName>
        <fullName evidence="4">Leucine-rich repeat-containing protein 31</fullName>
    </recommendedName>
</protein>
<name>A0A9D3MM38_ANGAN</name>
<feature type="compositionally biased region" description="Basic and acidic residues" evidence="1">
    <location>
        <begin position="75"/>
        <end position="84"/>
    </location>
</feature>
<evidence type="ECO:0000313" key="3">
    <source>
        <dbReference type="Proteomes" id="UP001044222"/>
    </source>
</evidence>
<proteinExistence type="predicted"/>
<dbReference type="InterPro" id="IPR001611">
    <property type="entry name" value="Leu-rich_rpt"/>
</dbReference>
<dbReference type="Proteomes" id="UP001044222">
    <property type="component" value="Unassembled WGS sequence"/>
</dbReference>
<accession>A0A9D3MM38</accession>